<dbReference type="CDD" id="cd13885">
    <property type="entry name" value="CuRO_2_CumA_like"/>
    <property type="match status" value="1"/>
</dbReference>
<dbReference type="OrthoDB" id="9757546at2"/>
<evidence type="ECO:0000256" key="4">
    <source>
        <dbReference type="SAM" id="SignalP"/>
    </source>
</evidence>
<organism evidence="8 9">
    <name type="scientific">Ramlibacter rhizophilus</name>
    <dbReference type="NCBI Taxonomy" id="1781167"/>
    <lineage>
        <taxon>Bacteria</taxon>
        <taxon>Pseudomonadati</taxon>
        <taxon>Pseudomonadota</taxon>
        <taxon>Betaproteobacteria</taxon>
        <taxon>Burkholderiales</taxon>
        <taxon>Comamonadaceae</taxon>
        <taxon>Ramlibacter</taxon>
    </lineage>
</organism>
<sequence length="478" mass="52493">MPETRATGLTRRQCLLAAALPLSLPLPAMAQEGGVRVLRAAPLSHPLRGSAHPAITAWGYEGSVPGPLLRYRQGERLRLRFENALPQDSTIHWHGLRVPHAMDGVPHLTQPPVRPGESFLYEFELPDAGTYWYHSHLRSSEQVERGLHGLLVVDEREPPRVDRDIAWALDDWRLSPTGQLSDSFGSPHDISHAGRIGNAISVNGAAPADLALRRGERIRLRLVNVANARIFSLGFDGHAPQVIALDGHPVTPHAPPRGRVVLAPGNRCDLLLDATGRPGERHAVFDDFYPRQAFDLLQLVYGPAALRDAPMAAAVALAPNPLAEPQLQGAVRHTLRFEGGMMSGMHRALLDGQAVPMMQLLRQGKAWAINGVVSAGHGAAHAHDAPLLTLRRGQSCVLTLHNDTRWFHPIHLHGHAFRVLARSDRPTPWREWRDTVLLAPDERADIGFVADNPGDWMLHCHVLEHQDGGMMGVVRVIA</sequence>
<dbReference type="InterPro" id="IPR011707">
    <property type="entry name" value="Cu-oxidase-like_N"/>
</dbReference>
<dbReference type="GO" id="GO:0016491">
    <property type="term" value="F:oxidoreductase activity"/>
    <property type="evidence" value="ECO:0007669"/>
    <property type="project" value="UniProtKB-KW"/>
</dbReference>
<dbReference type="Gene3D" id="2.60.40.420">
    <property type="entry name" value="Cupredoxins - blue copper proteins"/>
    <property type="match status" value="3"/>
</dbReference>
<proteinExistence type="predicted"/>
<keyword evidence="3" id="KW-0560">Oxidoreductase</keyword>
<keyword evidence="9" id="KW-1185">Reference proteome</keyword>
<dbReference type="PANTHER" id="PTHR11709">
    <property type="entry name" value="MULTI-COPPER OXIDASE"/>
    <property type="match status" value="1"/>
</dbReference>
<dbReference type="GO" id="GO:0030288">
    <property type="term" value="C:outer membrane-bounded periplasmic space"/>
    <property type="evidence" value="ECO:0007669"/>
    <property type="project" value="TreeGrafter"/>
</dbReference>
<evidence type="ECO:0000259" key="5">
    <source>
        <dbReference type="Pfam" id="PF00394"/>
    </source>
</evidence>
<feature type="domain" description="Plastocyanin-like" evidence="6">
    <location>
        <begin position="368"/>
        <end position="476"/>
    </location>
</feature>
<evidence type="ECO:0000313" key="9">
    <source>
        <dbReference type="Proteomes" id="UP000297564"/>
    </source>
</evidence>
<evidence type="ECO:0000259" key="7">
    <source>
        <dbReference type="Pfam" id="PF07732"/>
    </source>
</evidence>
<evidence type="ECO:0000256" key="2">
    <source>
        <dbReference type="ARBA" id="ARBA00022723"/>
    </source>
</evidence>
<evidence type="ECO:0000313" key="8">
    <source>
        <dbReference type="EMBL" id="TFZ04223.1"/>
    </source>
</evidence>
<dbReference type="InterPro" id="IPR001117">
    <property type="entry name" value="Cu-oxidase_2nd"/>
</dbReference>
<reference evidence="8 9" key="1">
    <citation type="submission" date="2019-03" db="EMBL/GenBank/DDBJ databases">
        <title>Ramlibacter rhizophilus CCTCC AB2015357, whole genome shotgun sequence.</title>
        <authorList>
            <person name="Zhang X."/>
            <person name="Feng G."/>
            <person name="Zhu H."/>
        </authorList>
    </citation>
    <scope>NUCLEOTIDE SEQUENCE [LARGE SCALE GENOMIC DNA]</scope>
    <source>
        <strain evidence="8 9">CCTCC AB2015357</strain>
    </source>
</reference>
<dbReference type="InterPro" id="IPR002355">
    <property type="entry name" value="Cu_oxidase_Cu_BS"/>
</dbReference>
<feature type="domain" description="Plastocyanin-like" evidence="5">
    <location>
        <begin position="183"/>
        <end position="278"/>
    </location>
</feature>
<protein>
    <submittedName>
        <fullName evidence="8">Multicopper oxidase family protein</fullName>
    </submittedName>
</protein>
<keyword evidence="4" id="KW-0732">Signal</keyword>
<dbReference type="PANTHER" id="PTHR11709:SF2">
    <property type="entry name" value="MULTICOPPER OXIDASE LPR1"/>
    <property type="match status" value="1"/>
</dbReference>
<dbReference type="InterPro" id="IPR008972">
    <property type="entry name" value="Cupredoxin"/>
</dbReference>
<dbReference type="InterPro" id="IPR045087">
    <property type="entry name" value="Cu-oxidase_fam"/>
</dbReference>
<keyword evidence="2" id="KW-0479">Metal-binding</keyword>
<evidence type="ECO:0000259" key="6">
    <source>
        <dbReference type="Pfam" id="PF07731"/>
    </source>
</evidence>
<dbReference type="SUPFAM" id="SSF49503">
    <property type="entry name" value="Cupredoxins"/>
    <property type="match status" value="3"/>
</dbReference>
<dbReference type="AlphaFoldDB" id="A0A4Z0BY96"/>
<dbReference type="PROSITE" id="PS00079">
    <property type="entry name" value="MULTICOPPER_OXIDASE1"/>
    <property type="match status" value="1"/>
</dbReference>
<dbReference type="EMBL" id="SMLL01000001">
    <property type="protein sequence ID" value="TFZ04223.1"/>
    <property type="molecule type" value="Genomic_DNA"/>
</dbReference>
<dbReference type="PROSITE" id="PS00080">
    <property type="entry name" value="MULTICOPPER_OXIDASE2"/>
    <property type="match status" value="1"/>
</dbReference>
<comment type="caution">
    <text evidence="8">The sequence shown here is derived from an EMBL/GenBank/DDBJ whole genome shotgun (WGS) entry which is preliminary data.</text>
</comment>
<dbReference type="Proteomes" id="UP000297564">
    <property type="component" value="Unassembled WGS sequence"/>
</dbReference>
<gene>
    <name evidence="8" type="ORF">EZ242_00200</name>
</gene>
<dbReference type="CDD" id="cd13861">
    <property type="entry name" value="CuRO_1_CumA_like"/>
    <property type="match status" value="1"/>
</dbReference>
<dbReference type="InterPro" id="IPR033138">
    <property type="entry name" value="Cu_oxidase_CS"/>
</dbReference>
<dbReference type="Pfam" id="PF07732">
    <property type="entry name" value="Cu-oxidase_3"/>
    <property type="match status" value="1"/>
</dbReference>
<dbReference type="RefSeq" id="WP_135283105.1">
    <property type="nucleotide sequence ID" value="NZ_SMLL01000001.1"/>
</dbReference>
<name>A0A4Z0BY96_9BURK</name>
<dbReference type="Pfam" id="PF07731">
    <property type="entry name" value="Cu-oxidase_2"/>
    <property type="match status" value="1"/>
</dbReference>
<accession>A0A4Z0BY96</accession>
<comment type="subcellular location">
    <subcellularLocation>
        <location evidence="1">Periplasm</location>
    </subcellularLocation>
</comment>
<feature type="chain" id="PRO_5021436545" evidence="4">
    <location>
        <begin position="31"/>
        <end position="478"/>
    </location>
</feature>
<dbReference type="Pfam" id="PF00394">
    <property type="entry name" value="Cu-oxidase"/>
    <property type="match status" value="1"/>
</dbReference>
<dbReference type="CDD" id="cd13906">
    <property type="entry name" value="CuRO_3_CumA_like"/>
    <property type="match status" value="1"/>
</dbReference>
<dbReference type="InterPro" id="IPR011706">
    <property type="entry name" value="Cu-oxidase_C"/>
</dbReference>
<evidence type="ECO:0000256" key="1">
    <source>
        <dbReference type="ARBA" id="ARBA00004418"/>
    </source>
</evidence>
<feature type="domain" description="Plastocyanin-like" evidence="7">
    <location>
        <begin position="56"/>
        <end position="157"/>
    </location>
</feature>
<feature type="signal peptide" evidence="4">
    <location>
        <begin position="1"/>
        <end position="30"/>
    </location>
</feature>
<evidence type="ECO:0000256" key="3">
    <source>
        <dbReference type="ARBA" id="ARBA00023002"/>
    </source>
</evidence>
<dbReference type="GO" id="GO:0005507">
    <property type="term" value="F:copper ion binding"/>
    <property type="evidence" value="ECO:0007669"/>
    <property type="project" value="InterPro"/>
</dbReference>